<dbReference type="GeneID" id="115622493"/>
<dbReference type="GO" id="GO:0008061">
    <property type="term" value="F:chitin binding"/>
    <property type="evidence" value="ECO:0007669"/>
    <property type="project" value="InterPro"/>
</dbReference>
<dbReference type="GO" id="GO:0005576">
    <property type="term" value="C:extracellular region"/>
    <property type="evidence" value="ECO:0007669"/>
    <property type="project" value="InterPro"/>
</dbReference>
<evidence type="ECO:0000256" key="1">
    <source>
        <dbReference type="SAM" id="MobiDB-lite"/>
    </source>
</evidence>
<keyword evidence="2" id="KW-0732">Signal</keyword>
<evidence type="ECO:0000313" key="5">
    <source>
        <dbReference type="RefSeq" id="XP_030372299.1"/>
    </source>
</evidence>
<gene>
    <name evidence="5" type="primary">LOC115622493</name>
</gene>
<feature type="region of interest" description="Disordered" evidence="1">
    <location>
        <begin position="150"/>
        <end position="228"/>
    </location>
</feature>
<accession>A0A6J2T8H6</accession>
<dbReference type="AlphaFoldDB" id="A0A6J2T8H6"/>
<dbReference type="PROSITE" id="PS50940">
    <property type="entry name" value="CHIT_BIND_II"/>
    <property type="match status" value="1"/>
</dbReference>
<evidence type="ECO:0000259" key="3">
    <source>
        <dbReference type="PROSITE" id="PS50940"/>
    </source>
</evidence>
<evidence type="ECO:0000256" key="2">
    <source>
        <dbReference type="SAM" id="SignalP"/>
    </source>
</evidence>
<feature type="compositionally biased region" description="Low complexity" evidence="1">
    <location>
        <begin position="204"/>
        <end position="215"/>
    </location>
</feature>
<name>A0A6J2T8H6_DROLE</name>
<feature type="signal peptide" evidence="2">
    <location>
        <begin position="1"/>
        <end position="23"/>
    </location>
</feature>
<keyword evidence="4" id="KW-1185">Reference proteome</keyword>
<dbReference type="InterPro" id="IPR002557">
    <property type="entry name" value="Chitin-bd_dom"/>
</dbReference>
<feature type="compositionally biased region" description="Low complexity" evidence="1">
    <location>
        <begin position="151"/>
        <end position="189"/>
    </location>
</feature>
<dbReference type="Proteomes" id="UP000504634">
    <property type="component" value="Unplaced"/>
</dbReference>
<evidence type="ECO:0000313" key="4">
    <source>
        <dbReference type="Proteomes" id="UP000504634"/>
    </source>
</evidence>
<organism evidence="4 5">
    <name type="scientific">Drosophila lebanonensis</name>
    <name type="common">Fruit fly</name>
    <name type="synonym">Scaptodrosophila lebanonensis</name>
    <dbReference type="NCBI Taxonomy" id="7225"/>
    <lineage>
        <taxon>Eukaryota</taxon>
        <taxon>Metazoa</taxon>
        <taxon>Ecdysozoa</taxon>
        <taxon>Arthropoda</taxon>
        <taxon>Hexapoda</taxon>
        <taxon>Insecta</taxon>
        <taxon>Pterygota</taxon>
        <taxon>Neoptera</taxon>
        <taxon>Endopterygota</taxon>
        <taxon>Diptera</taxon>
        <taxon>Brachycera</taxon>
        <taxon>Muscomorpha</taxon>
        <taxon>Ephydroidea</taxon>
        <taxon>Drosophilidae</taxon>
        <taxon>Scaptodrosophila</taxon>
    </lineage>
</organism>
<dbReference type="OrthoDB" id="7862784at2759"/>
<protein>
    <submittedName>
        <fullName evidence="5">Uncharacterized protein LOC115622493</fullName>
    </submittedName>
</protein>
<sequence>MSKIPFHLLALLACLLVPPPVEATCGQCYTAHACTGLSTFQVCYNGVRDESITYSCPGDRPVCTAFGIICMAEGAPRACGDVSQCESCGANDIYTCTSLNTFGKCSDGAVTAGRATCPEGNVCSVAGAAAGTPCISRCGSSFDDICDRVTDSGGENETTTTTTGDSSGTSTEPSTSTSPGSSDTSPGGTNEPPISTDEPPTDLPISTDEPPTTSTEEPETQVCENGPTGRFAFPGDTVCTSYIFCNRKGDTWIGTILECPSANPFFNATLTYCVPERPTGPGCV</sequence>
<dbReference type="RefSeq" id="XP_030372299.1">
    <property type="nucleotide sequence ID" value="XM_030516439.1"/>
</dbReference>
<feature type="domain" description="Chitin-binding type-2" evidence="3">
    <location>
        <begin position="220"/>
        <end position="284"/>
    </location>
</feature>
<reference evidence="5" key="1">
    <citation type="submission" date="2025-08" db="UniProtKB">
        <authorList>
            <consortium name="RefSeq"/>
        </authorList>
    </citation>
    <scope>IDENTIFICATION</scope>
    <source>
        <strain evidence="5">11010-0011.00</strain>
        <tissue evidence="5">Whole body</tissue>
    </source>
</reference>
<proteinExistence type="predicted"/>
<feature type="chain" id="PRO_5026872036" evidence="2">
    <location>
        <begin position="24"/>
        <end position="284"/>
    </location>
</feature>